<evidence type="ECO:0000313" key="1">
    <source>
        <dbReference type="EMBL" id="PSK37608.1"/>
    </source>
</evidence>
<dbReference type="OrthoDB" id="4023279at2759"/>
<accession>A0A2P7YNQ8</accession>
<organism evidence="1 2">
    <name type="scientific">Candidozyma pseudohaemuli</name>
    <dbReference type="NCBI Taxonomy" id="418784"/>
    <lineage>
        <taxon>Eukaryota</taxon>
        <taxon>Fungi</taxon>
        <taxon>Dikarya</taxon>
        <taxon>Ascomycota</taxon>
        <taxon>Saccharomycotina</taxon>
        <taxon>Pichiomycetes</taxon>
        <taxon>Metschnikowiaceae</taxon>
        <taxon>Candidozyma</taxon>
    </lineage>
</organism>
<dbReference type="Proteomes" id="UP000241107">
    <property type="component" value="Unassembled WGS sequence"/>
</dbReference>
<dbReference type="RefSeq" id="XP_024713143.1">
    <property type="nucleotide sequence ID" value="XM_024858656.1"/>
</dbReference>
<evidence type="ECO:0000313" key="2">
    <source>
        <dbReference type="Proteomes" id="UP000241107"/>
    </source>
</evidence>
<dbReference type="AlphaFoldDB" id="A0A2P7YNQ8"/>
<dbReference type="VEuPathDB" id="FungiDB:C7M61_003314"/>
<keyword evidence="2" id="KW-1185">Reference proteome</keyword>
<reference evidence="1 2" key="1">
    <citation type="submission" date="2018-03" db="EMBL/GenBank/DDBJ databases">
        <title>Candida pseudohaemulonii genome assembly and annotation.</title>
        <authorList>
            <person name="Munoz J.F."/>
            <person name="Gade L.G."/>
            <person name="Chow N.A."/>
            <person name="Litvintseva A.P."/>
            <person name="Loparev V.N."/>
            <person name="Cuomo C.A."/>
        </authorList>
    </citation>
    <scope>NUCLEOTIDE SEQUENCE [LARGE SCALE GENOMIC DNA]</scope>
    <source>
        <strain evidence="1 2">B12108</strain>
    </source>
</reference>
<gene>
    <name evidence="1" type="ORF">C7M61_003314</name>
</gene>
<dbReference type="GeneID" id="36566703"/>
<comment type="caution">
    <text evidence="1">The sequence shown here is derived from an EMBL/GenBank/DDBJ whole genome shotgun (WGS) entry which is preliminary data.</text>
</comment>
<proteinExistence type="predicted"/>
<protein>
    <submittedName>
        <fullName evidence="1">Uncharacterized protein</fullName>
    </submittedName>
</protein>
<dbReference type="EMBL" id="PYFQ01000008">
    <property type="protein sequence ID" value="PSK37608.1"/>
    <property type="molecule type" value="Genomic_DNA"/>
</dbReference>
<name>A0A2P7YNQ8_9ASCO</name>
<sequence>MSAYKYLLNMENHEPINRLVVELTEKILQNEAIIANISRSIDTKLTLPFELKQENAVPQENDPLRALIDLKYLPQVELETFSEVENPRLRQLLIDNKALADLQKIKIEQNKQLYKVYTDYERLIHIVVLPQLTKMICEYNIEKIADLRDKKLEEKLALDAEVWKLYGQYVANLEKIYGIVQAMVQALEEVVDRKEVQRLEQQLMIVEKLATVARRRQLRRPVDGVVL</sequence>